<dbReference type="Proteomes" id="UP000066376">
    <property type="component" value="Chromosome"/>
</dbReference>
<name>A0A126R203_METOL</name>
<accession>A0A126R203</accession>
<organism evidence="3 4">
    <name type="scientific">Methanobrevibacter olleyae</name>
    <dbReference type="NCBI Taxonomy" id="294671"/>
    <lineage>
        <taxon>Archaea</taxon>
        <taxon>Methanobacteriati</taxon>
        <taxon>Methanobacteriota</taxon>
        <taxon>Methanomada group</taxon>
        <taxon>Methanobacteria</taxon>
        <taxon>Methanobacteriales</taxon>
        <taxon>Methanobacteriaceae</taxon>
        <taxon>Methanobrevibacter</taxon>
    </lineage>
</organism>
<keyword evidence="1" id="KW-0175">Coiled coil</keyword>
<dbReference type="RefSeq" id="WP_067148674.1">
    <property type="nucleotide sequence ID" value="NZ_CP014265.1"/>
</dbReference>
<evidence type="ECO:0000256" key="2">
    <source>
        <dbReference type="SAM" id="Phobius"/>
    </source>
</evidence>
<dbReference type="PATRIC" id="fig|294671.3.peg.1825"/>
<feature type="transmembrane region" description="Helical" evidence="2">
    <location>
        <begin position="86"/>
        <end position="108"/>
    </location>
</feature>
<evidence type="ECO:0000313" key="3">
    <source>
        <dbReference type="EMBL" id="AMK16311.1"/>
    </source>
</evidence>
<dbReference type="STRING" id="294671.YLM1_1756"/>
<dbReference type="KEGG" id="mol:YLM1_1756"/>
<gene>
    <name evidence="3" type="ORF">YLM1_1756</name>
</gene>
<protein>
    <submittedName>
        <fullName evidence="3">Phage-related protein</fullName>
    </submittedName>
</protein>
<keyword evidence="2" id="KW-0472">Membrane</keyword>
<keyword evidence="4" id="KW-1185">Reference proteome</keyword>
<keyword evidence="2" id="KW-1133">Transmembrane helix</keyword>
<evidence type="ECO:0000313" key="4">
    <source>
        <dbReference type="Proteomes" id="UP000066376"/>
    </source>
</evidence>
<dbReference type="EMBL" id="CP014265">
    <property type="protein sequence ID" value="AMK16311.1"/>
    <property type="molecule type" value="Genomic_DNA"/>
</dbReference>
<feature type="coiled-coil region" evidence="1">
    <location>
        <begin position="29"/>
        <end position="56"/>
    </location>
</feature>
<proteinExistence type="predicted"/>
<evidence type="ECO:0000256" key="1">
    <source>
        <dbReference type="SAM" id="Coils"/>
    </source>
</evidence>
<reference evidence="3 4" key="1">
    <citation type="journal article" date="2016" name="Genome Announc.">
        <title>Draft Genome Sequence of the Rumen Methanogen Methanobrevibacter olleyae YLM1.</title>
        <authorList>
            <person name="Kelly W.J."/>
            <person name="Li D."/>
            <person name="Lambie S.C."/>
            <person name="Cox F."/>
            <person name="Attwood G.T."/>
            <person name="Altermann E."/>
            <person name="Leahy S.C."/>
        </authorList>
    </citation>
    <scope>NUCLEOTIDE SEQUENCE [LARGE SCALE GENOMIC DNA]</scope>
    <source>
        <strain evidence="3 4">YLM1</strain>
    </source>
</reference>
<dbReference type="AlphaFoldDB" id="A0A126R203"/>
<keyword evidence="2" id="KW-0812">Transmembrane</keyword>
<reference evidence="4" key="2">
    <citation type="submission" date="2016-02" db="EMBL/GenBank/DDBJ databases">
        <title>The draft genome sequence of the rumen methanogen Methanobrevibacter olleyae YLM1.</title>
        <authorList>
            <consortium name="New Zealand Agricultural Greenhouse Gas Research Centre/Pastoral Greenhouse Gas Research Consortium"/>
            <person name="Kelly W.J."/>
            <person name="Li D."/>
            <person name="Lambie S.C."/>
            <person name="Attwood G.T."/>
            <person name="Altermann E."/>
            <person name="Leahy S.C."/>
        </authorList>
    </citation>
    <scope>NUCLEOTIDE SEQUENCE [LARGE SCALE GENOMIC DNA]</scope>
    <source>
        <strain evidence="4">YLM1</strain>
    </source>
</reference>
<dbReference type="GeneID" id="28490065"/>
<sequence length="111" mass="12829">MPKNLINICENEARIVKLEEKVSYKDEKMDSILQDNKEVKEDIKQLTVAVTELSNTLKIREEDSYKLDCVENKLIELTATMKTLKYILPLVFTIITIIISAISILIQLKLF</sequence>